<dbReference type="Gene3D" id="1.10.357.10">
    <property type="entry name" value="Tetracycline Repressor, domain 2"/>
    <property type="match status" value="1"/>
</dbReference>
<organism evidence="7 8">
    <name type="scientific">Tomitella cavernea</name>
    <dbReference type="NCBI Taxonomy" id="1387982"/>
    <lineage>
        <taxon>Bacteria</taxon>
        <taxon>Bacillati</taxon>
        <taxon>Actinomycetota</taxon>
        <taxon>Actinomycetes</taxon>
        <taxon>Mycobacteriales</taxon>
        <taxon>Tomitella</taxon>
    </lineage>
</organism>
<dbReference type="PROSITE" id="PS50977">
    <property type="entry name" value="HTH_TETR_2"/>
    <property type="match status" value="1"/>
</dbReference>
<dbReference type="InterPro" id="IPR023772">
    <property type="entry name" value="DNA-bd_HTH_TetR-type_CS"/>
</dbReference>
<proteinExistence type="predicted"/>
<evidence type="ECO:0000256" key="4">
    <source>
        <dbReference type="PROSITE-ProRule" id="PRU00335"/>
    </source>
</evidence>
<dbReference type="PRINTS" id="PR00455">
    <property type="entry name" value="HTHTETR"/>
</dbReference>
<feature type="domain" description="HTH tetR-type" evidence="6">
    <location>
        <begin position="31"/>
        <end position="91"/>
    </location>
</feature>
<dbReference type="PROSITE" id="PS01081">
    <property type="entry name" value="HTH_TETR_1"/>
    <property type="match status" value="1"/>
</dbReference>
<keyword evidence="1" id="KW-0805">Transcription regulation</keyword>
<dbReference type="SUPFAM" id="SSF46689">
    <property type="entry name" value="Homeodomain-like"/>
    <property type="match status" value="1"/>
</dbReference>
<accession>A0ABP9C748</accession>
<evidence type="ECO:0000256" key="2">
    <source>
        <dbReference type="ARBA" id="ARBA00023125"/>
    </source>
</evidence>
<dbReference type="Proteomes" id="UP001500839">
    <property type="component" value="Unassembled WGS sequence"/>
</dbReference>
<evidence type="ECO:0000256" key="5">
    <source>
        <dbReference type="SAM" id="MobiDB-lite"/>
    </source>
</evidence>
<evidence type="ECO:0000256" key="1">
    <source>
        <dbReference type="ARBA" id="ARBA00023015"/>
    </source>
</evidence>
<dbReference type="Gene3D" id="1.10.10.60">
    <property type="entry name" value="Homeodomain-like"/>
    <property type="match status" value="1"/>
</dbReference>
<evidence type="ECO:0000259" key="6">
    <source>
        <dbReference type="PROSITE" id="PS50977"/>
    </source>
</evidence>
<evidence type="ECO:0000256" key="3">
    <source>
        <dbReference type="ARBA" id="ARBA00023163"/>
    </source>
</evidence>
<dbReference type="InterPro" id="IPR050109">
    <property type="entry name" value="HTH-type_TetR-like_transc_reg"/>
</dbReference>
<protein>
    <submittedName>
        <fullName evidence="7">TetR family transcriptional regulator</fullName>
    </submittedName>
</protein>
<reference evidence="8" key="1">
    <citation type="journal article" date="2019" name="Int. J. Syst. Evol. Microbiol.">
        <title>The Global Catalogue of Microorganisms (GCM) 10K type strain sequencing project: providing services to taxonomists for standard genome sequencing and annotation.</title>
        <authorList>
            <consortium name="The Broad Institute Genomics Platform"/>
            <consortium name="The Broad Institute Genome Sequencing Center for Infectious Disease"/>
            <person name="Wu L."/>
            <person name="Ma J."/>
        </authorList>
    </citation>
    <scope>NUCLEOTIDE SEQUENCE [LARGE SCALE GENOMIC DNA]</scope>
    <source>
        <strain evidence="8">JCM 18542</strain>
    </source>
</reference>
<evidence type="ECO:0000313" key="8">
    <source>
        <dbReference type="Proteomes" id="UP001500839"/>
    </source>
</evidence>
<keyword evidence="3" id="KW-0804">Transcription</keyword>
<dbReference type="Pfam" id="PF17754">
    <property type="entry name" value="TetR_C_14"/>
    <property type="match status" value="1"/>
</dbReference>
<dbReference type="InterPro" id="IPR041347">
    <property type="entry name" value="MftR_C"/>
</dbReference>
<comment type="caution">
    <text evidence="7">The sequence shown here is derived from an EMBL/GenBank/DDBJ whole genome shotgun (WGS) entry which is preliminary data.</text>
</comment>
<keyword evidence="2 4" id="KW-0238">DNA-binding</keyword>
<keyword evidence="8" id="KW-1185">Reference proteome</keyword>
<dbReference type="PANTHER" id="PTHR30055:SF234">
    <property type="entry name" value="HTH-TYPE TRANSCRIPTIONAL REGULATOR BETI"/>
    <property type="match status" value="1"/>
</dbReference>
<dbReference type="PANTHER" id="PTHR30055">
    <property type="entry name" value="HTH-TYPE TRANSCRIPTIONAL REGULATOR RUTR"/>
    <property type="match status" value="1"/>
</dbReference>
<dbReference type="Pfam" id="PF00440">
    <property type="entry name" value="TetR_N"/>
    <property type="match status" value="1"/>
</dbReference>
<feature type="DNA-binding region" description="H-T-H motif" evidence="4">
    <location>
        <begin position="54"/>
        <end position="73"/>
    </location>
</feature>
<sequence length="216" mass="23616">MSGSQAPARPSPSVGRAGAPAKVSLREKQKIRTRGAIRAAAMRLFTAQGYGNTTVEQIAHEAEVSHTTFFRYFQTKEQVVLSHDLDGDIDAALAGIPPGLGHFDLLRRLIREMYQVHAADEWTSDPQRMALIDAEPALREAYQLQKEQSIAEAAEFFAEYLDVESDDFALRVFIAAVGGVAFRLMGEDDPGCVPDGTDLDRVMAAIDLLERGLPLG</sequence>
<dbReference type="RefSeq" id="WP_200174544.1">
    <property type="nucleotide sequence ID" value="NZ_BAABKQ010000001.1"/>
</dbReference>
<gene>
    <name evidence="7" type="ORF">GCM10023353_03030</name>
</gene>
<name>A0ABP9C748_9ACTN</name>
<feature type="region of interest" description="Disordered" evidence="5">
    <location>
        <begin position="1"/>
        <end position="28"/>
    </location>
</feature>
<dbReference type="EMBL" id="BAABKQ010000001">
    <property type="protein sequence ID" value="GAA4804020.1"/>
    <property type="molecule type" value="Genomic_DNA"/>
</dbReference>
<evidence type="ECO:0000313" key="7">
    <source>
        <dbReference type="EMBL" id="GAA4804020.1"/>
    </source>
</evidence>
<dbReference type="InterPro" id="IPR009057">
    <property type="entry name" value="Homeodomain-like_sf"/>
</dbReference>
<dbReference type="InterPro" id="IPR001647">
    <property type="entry name" value="HTH_TetR"/>
</dbReference>